<organism evidence="2 3">
    <name type="scientific">Ancylomarina longa</name>
    <dbReference type="NCBI Taxonomy" id="2487017"/>
    <lineage>
        <taxon>Bacteria</taxon>
        <taxon>Pseudomonadati</taxon>
        <taxon>Bacteroidota</taxon>
        <taxon>Bacteroidia</taxon>
        <taxon>Marinilabiliales</taxon>
        <taxon>Marinifilaceae</taxon>
        <taxon>Ancylomarina</taxon>
    </lineage>
</organism>
<keyword evidence="3" id="KW-1185">Reference proteome</keyword>
<evidence type="ECO:0000313" key="3">
    <source>
        <dbReference type="Proteomes" id="UP000282985"/>
    </source>
</evidence>
<proteinExistence type="predicted"/>
<evidence type="ECO:0000256" key="1">
    <source>
        <dbReference type="SAM" id="SignalP"/>
    </source>
</evidence>
<gene>
    <name evidence="2" type="ORF">DLK05_15775</name>
</gene>
<evidence type="ECO:0000313" key="2">
    <source>
        <dbReference type="EMBL" id="RUT72953.1"/>
    </source>
</evidence>
<dbReference type="EMBL" id="RJJX01000034">
    <property type="protein sequence ID" value="RUT72953.1"/>
    <property type="molecule type" value="Genomic_DNA"/>
</dbReference>
<reference evidence="2 3" key="1">
    <citation type="submission" date="2018-11" db="EMBL/GenBank/DDBJ databases">
        <title>Parancylomarina longa gen. nov., sp. nov., isolated from sediments of southern Okinawa.</title>
        <authorList>
            <person name="Fu T."/>
        </authorList>
    </citation>
    <scope>NUCLEOTIDE SEQUENCE [LARGE SCALE GENOMIC DNA]</scope>
    <source>
        <strain evidence="2 3">T3-2 S1-C</strain>
    </source>
</reference>
<sequence length="354" mass="40235">MMKILKFNLAAFLLIFLLSISGTSYAMDDYEKEIKEIYTSTIGTELNISNKYGDIAIKNWEKDSVSVQVIITIETTSEEKAKFLFSNIDININKSGNIITAKTKISPKFKTGKKFQIDYEVFMPEYVHLDITNKFGNIYIKTIREKANINLSYGNLHGEKFLYPEEKPVSEIKLSYAKATIEECNRTKLTLKYSKMNIGQSNTLVVLSRYSKLHLDNNETLIADSKYDAFSIVNTNTFIVNMGQYSDFKVENVNNDLELNLRYGNCLIDHVSKNFKSIKVDNQYVASKILIEDGASYSLEAETKYCGISYPENAQVIEKIVNNSETSLKVLVGSNNESESKVRIHSQYGNVSLK</sequence>
<feature type="signal peptide" evidence="1">
    <location>
        <begin position="1"/>
        <end position="26"/>
    </location>
</feature>
<protein>
    <recommendedName>
        <fullName evidence="4">Adhesin domain-containing protein</fullName>
    </recommendedName>
</protein>
<keyword evidence="1" id="KW-0732">Signal</keyword>
<name>A0A434AF01_9BACT</name>
<dbReference type="Proteomes" id="UP000282985">
    <property type="component" value="Unassembled WGS sequence"/>
</dbReference>
<feature type="chain" id="PRO_5019170597" description="Adhesin domain-containing protein" evidence="1">
    <location>
        <begin position="27"/>
        <end position="354"/>
    </location>
</feature>
<evidence type="ECO:0008006" key="4">
    <source>
        <dbReference type="Google" id="ProtNLM"/>
    </source>
</evidence>
<accession>A0A434AF01</accession>
<comment type="caution">
    <text evidence="2">The sequence shown here is derived from an EMBL/GenBank/DDBJ whole genome shotgun (WGS) entry which is preliminary data.</text>
</comment>
<dbReference type="AlphaFoldDB" id="A0A434AF01"/>